<proteinExistence type="predicted"/>
<feature type="region of interest" description="Disordered" evidence="1">
    <location>
        <begin position="1"/>
        <end position="20"/>
    </location>
</feature>
<accession>A0A9R0KB24</accession>
<evidence type="ECO:0000313" key="2">
    <source>
        <dbReference type="Proteomes" id="UP000813463"/>
    </source>
</evidence>
<dbReference type="Proteomes" id="UP000813463">
    <property type="component" value="Chromosome 2"/>
</dbReference>
<evidence type="ECO:0000256" key="1">
    <source>
        <dbReference type="SAM" id="MobiDB-lite"/>
    </source>
</evidence>
<feature type="compositionally biased region" description="Basic and acidic residues" evidence="1">
    <location>
        <begin position="30"/>
        <end position="53"/>
    </location>
</feature>
<feature type="region of interest" description="Disordered" evidence="1">
    <location>
        <begin position="26"/>
        <end position="185"/>
    </location>
</feature>
<dbReference type="AlphaFoldDB" id="A0A9R0KB24"/>
<organism evidence="2 3">
    <name type="scientific">Spinacia oleracea</name>
    <name type="common">Spinach</name>
    <dbReference type="NCBI Taxonomy" id="3562"/>
    <lineage>
        <taxon>Eukaryota</taxon>
        <taxon>Viridiplantae</taxon>
        <taxon>Streptophyta</taxon>
        <taxon>Embryophyta</taxon>
        <taxon>Tracheophyta</taxon>
        <taxon>Spermatophyta</taxon>
        <taxon>Magnoliopsida</taxon>
        <taxon>eudicotyledons</taxon>
        <taxon>Gunneridae</taxon>
        <taxon>Pentapetalae</taxon>
        <taxon>Caryophyllales</taxon>
        <taxon>Chenopodiaceae</taxon>
        <taxon>Chenopodioideae</taxon>
        <taxon>Anserineae</taxon>
        <taxon>Spinacia</taxon>
    </lineage>
</organism>
<reference evidence="3" key="2">
    <citation type="submission" date="2025-08" db="UniProtKB">
        <authorList>
            <consortium name="RefSeq"/>
        </authorList>
    </citation>
    <scope>IDENTIFICATION</scope>
    <source>
        <tissue evidence="3">Leaf</tissue>
    </source>
</reference>
<keyword evidence="2" id="KW-1185">Reference proteome</keyword>
<sequence length="200" mass="21602">MATVEVASAQSALQEEKKVEEVVITSAPHQVEEKAAEKDDQPKVEAVEEKQPELQESVQGEKGPEQEEAKIEDEQKPVPAAAEAENGSVKEQPEAENTAVEGKDGDDQAFEEAKEVLEQLELEDNKSSIIPVEESSKVAPEPVGEETEKETQVIQTQVVKEDDAGEAKNPVQEQEQEQGQVKVAAPDAEAPVAVIQTVTA</sequence>
<protein>
    <submittedName>
        <fullName evidence="3">Uncharacterized protein</fullName>
    </submittedName>
</protein>
<name>A0A9R0KB24_SPIOL</name>
<evidence type="ECO:0000313" key="3">
    <source>
        <dbReference type="RefSeq" id="XP_021865075.2"/>
    </source>
</evidence>
<feature type="compositionally biased region" description="Basic and acidic residues" evidence="1">
    <location>
        <begin position="62"/>
        <end position="76"/>
    </location>
</feature>
<feature type="compositionally biased region" description="Basic and acidic residues" evidence="1">
    <location>
        <begin position="101"/>
        <end position="117"/>
    </location>
</feature>
<gene>
    <name evidence="3" type="primary">LOC110803846</name>
</gene>
<reference evidence="2" key="1">
    <citation type="journal article" date="2021" name="Nat. Commun.">
        <title>Genomic analyses provide insights into spinach domestication and the genetic basis of agronomic traits.</title>
        <authorList>
            <person name="Cai X."/>
            <person name="Sun X."/>
            <person name="Xu C."/>
            <person name="Sun H."/>
            <person name="Wang X."/>
            <person name="Ge C."/>
            <person name="Zhang Z."/>
            <person name="Wang Q."/>
            <person name="Fei Z."/>
            <person name="Jiao C."/>
            <person name="Wang Q."/>
        </authorList>
    </citation>
    <scope>NUCLEOTIDE SEQUENCE [LARGE SCALE GENOMIC DNA]</scope>
    <source>
        <strain evidence="2">cv. Varoflay</strain>
    </source>
</reference>
<dbReference type="KEGG" id="soe:110803846"/>
<dbReference type="GeneID" id="110803846"/>
<dbReference type="RefSeq" id="XP_021865075.2">
    <property type="nucleotide sequence ID" value="XM_022009383.2"/>
</dbReference>